<dbReference type="PANTHER" id="PTHR13271">
    <property type="entry name" value="UNCHARACTERIZED PUTATIVE METHYLTRANSFERASE"/>
    <property type="match status" value="1"/>
</dbReference>
<accession>A0ABN9XAM8</accession>
<dbReference type="PROSITE" id="PS50280">
    <property type="entry name" value="SET"/>
    <property type="match status" value="1"/>
</dbReference>
<dbReference type="Gene3D" id="3.90.1410.10">
    <property type="entry name" value="set domain protein methyltransferase, domain 1"/>
    <property type="match status" value="1"/>
</dbReference>
<dbReference type="PANTHER" id="PTHR13271:SF151">
    <property type="entry name" value="SET DOMAIN-CONTAINING PROTEIN 4"/>
    <property type="match status" value="1"/>
</dbReference>
<name>A0ABN9XAM8_9DINO</name>
<evidence type="ECO:0000313" key="3">
    <source>
        <dbReference type="EMBL" id="CAK0894918.1"/>
    </source>
</evidence>
<dbReference type="SUPFAM" id="SSF82199">
    <property type="entry name" value="SET domain"/>
    <property type="match status" value="1"/>
</dbReference>
<dbReference type="CDD" id="cd10527">
    <property type="entry name" value="SET_LSMT"/>
    <property type="match status" value="1"/>
</dbReference>
<dbReference type="InterPro" id="IPR050600">
    <property type="entry name" value="SETD3_SETD6_MTase"/>
</dbReference>
<evidence type="ECO:0000259" key="2">
    <source>
        <dbReference type="PROSITE" id="PS50280"/>
    </source>
</evidence>
<proteinExistence type="predicted"/>
<protein>
    <recommendedName>
        <fullName evidence="2">SET domain-containing protein</fullName>
    </recommendedName>
</protein>
<evidence type="ECO:0000313" key="4">
    <source>
        <dbReference type="Proteomes" id="UP001189429"/>
    </source>
</evidence>
<reference evidence="3" key="1">
    <citation type="submission" date="2023-10" db="EMBL/GenBank/DDBJ databases">
        <authorList>
            <person name="Chen Y."/>
            <person name="Shah S."/>
            <person name="Dougan E. K."/>
            <person name="Thang M."/>
            <person name="Chan C."/>
        </authorList>
    </citation>
    <scope>NUCLEOTIDE SEQUENCE [LARGE SCALE GENOMIC DNA]</scope>
</reference>
<feature type="compositionally biased region" description="Basic residues" evidence="1">
    <location>
        <begin position="78"/>
        <end position="88"/>
    </location>
</feature>
<comment type="caution">
    <text evidence="3">The sequence shown here is derived from an EMBL/GenBank/DDBJ whole genome shotgun (WGS) entry which is preliminary data.</text>
</comment>
<sequence>MLAAPAPVARAMAVLQPARGVTWPAGGLQAATATLALDAAPSSASAWASACEGAGPGGRGPLTAAAAAAAAAGGAARARPRRTRRGPRAARVGGCEPGMQPLMEWVRQHGFEVDGLEPRASGLEGGGNGVFATRDFAEGEVIARVPCSMTISSLGAPEAAAGLPPWAQLAAALLHEKRLGGASRFATYLASLPQAQDMPTHPMFWPRGLRPDALWPASPQGLFTARHALMRGVALTRALLSAGLAETEQEARWALAMVDSRSFCLGAMGEKPNLSFTPMLDFLNHEVEGGGMRPSCSMNDRSLQEGFVQLSADRDLKAGEELLISYDYGPSMQIFTRYAFVQRARGVDATDRFEKCYLEAPVDDPGLPGGEAARAARVRALKEVGWFRGAWRPLLLNLPDNVKAGGLLLPAARLCVLRSPQGGGGPARRRRAARWPAGGGPGGRRRGPGAALGRGGHQRGGHQPAAPGSWGLQGTRPPAWRRAARDGPRPAGRGARSAERQSRAAPAARPLLRRPC</sequence>
<dbReference type="InterPro" id="IPR001214">
    <property type="entry name" value="SET_dom"/>
</dbReference>
<gene>
    <name evidence="3" type="ORF">PCOR1329_LOCUS73818</name>
</gene>
<evidence type="ECO:0000256" key="1">
    <source>
        <dbReference type="SAM" id="MobiDB-lite"/>
    </source>
</evidence>
<feature type="region of interest" description="Disordered" evidence="1">
    <location>
        <begin position="73"/>
        <end position="94"/>
    </location>
</feature>
<organism evidence="3 4">
    <name type="scientific">Prorocentrum cordatum</name>
    <dbReference type="NCBI Taxonomy" id="2364126"/>
    <lineage>
        <taxon>Eukaryota</taxon>
        <taxon>Sar</taxon>
        <taxon>Alveolata</taxon>
        <taxon>Dinophyceae</taxon>
        <taxon>Prorocentrales</taxon>
        <taxon>Prorocentraceae</taxon>
        <taxon>Prorocentrum</taxon>
    </lineage>
</organism>
<dbReference type="Pfam" id="PF00856">
    <property type="entry name" value="SET"/>
    <property type="match status" value="1"/>
</dbReference>
<dbReference type="Proteomes" id="UP001189429">
    <property type="component" value="Unassembled WGS sequence"/>
</dbReference>
<feature type="domain" description="SET" evidence="2">
    <location>
        <begin position="114"/>
        <end position="327"/>
    </location>
</feature>
<dbReference type="InterPro" id="IPR046341">
    <property type="entry name" value="SET_dom_sf"/>
</dbReference>
<feature type="region of interest" description="Disordered" evidence="1">
    <location>
        <begin position="419"/>
        <end position="516"/>
    </location>
</feature>
<dbReference type="EMBL" id="CAUYUJ010019963">
    <property type="protein sequence ID" value="CAK0894918.1"/>
    <property type="molecule type" value="Genomic_DNA"/>
</dbReference>
<keyword evidence="4" id="KW-1185">Reference proteome</keyword>